<sequence>MDKKQYALVEKYALPFVQVVFEKGQQEDVFEKLSQIKAVFEETGLADFLAHIGVDSSEKEKSLRLFQKSGSELIDNLIEVVILNHREGLFYAILLEVQQRIEKISHVFEVTVKSVQPLTDSQKAKLRPMIEQKMGLKVRSIRQELDSSLIGGFVISADNKMIDASIRSQLQVIKENLK</sequence>
<keyword evidence="3 8" id="KW-1003">Cell membrane</keyword>
<dbReference type="EMBL" id="QFAY01000003">
    <property type="protein sequence ID" value="MBP2620133.1"/>
    <property type="molecule type" value="Genomic_DNA"/>
</dbReference>
<keyword evidence="8" id="KW-0139">CF(1)</keyword>
<evidence type="ECO:0000256" key="2">
    <source>
        <dbReference type="ARBA" id="ARBA00022448"/>
    </source>
</evidence>
<keyword evidence="2 8" id="KW-0813">Transport</keyword>
<keyword evidence="10" id="KW-1185">Reference proteome</keyword>
<dbReference type="Pfam" id="PF00213">
    <property type="entry name" value="OSCP"/>
    <property type="match status" value="1"/>
</dbReference>
<dbReference type="InterPro" id="IPR000711">
    <property type="entry name" value="ATPase_OSCP/dsu"/>
</dbReference>
<evidence type="ECO:0000256" key="6">
    <source>
        <dbReference type="ARBA" id="ARBA00023136"/>
    </source>
</evidence>
<keyword evidence="4 8" id="KW-0375">Hydrogen ion transport</keyword>
<comment type="similarity">
    <text evidence="8">Belongs to the ATPase delta chain family.</text>
</comment>
<evidence type="ECO:0000313" key="10">
    <source>
        <dbReference type="Proteomes" id="UP001519349"/>
    </source>
</evidence>
<dbReference type="Proteomes" id="UP001519349">
    <property type="component" value="Unassembled WGS sequence"/>
</dbReference>
<comment type="function">
    <text evidence="8">F(1)F(0) ATP synthase produces ATP from ADP in the presence of a proton or sodium gradient. F-type ATPases consist of two structural domains, F(1) containing the extramembraneous catalytic core and F(0) containing the membrane proton channel, linked together by a central stalk and a peripheral stalk. During catalysis, ATP synthesis in the catalytic domain of F(1) is coupled via a rotary mechanism of the central stalk subunits to proton translocation.</text>
</comment>
<keyword evidence="6 8" id="KW-0472">Membrane</keyword>
<keyword evidence="5 8" id="KW-0406">Ion transport</keyword>
<dbReference type="PANTHER" id="PTHR11910">
    <property type="entry name" value="ATP SYNTHASE DELTA CHAIN"/>
    <property type="match status" value="1"/>
</dbReference>
<dbReference type="InterPro" id="IPR026015">
    <property type="entry name" value="ATP_synth_OSCP/delta_N_sf"/>
</dbReference>
<dbReference type="PRINTS" id="PR00125">
    <property type="entry name" value="ATPASEDELTA"/>
</dbReference>
<comment type="caution">
    <text evidence="9">The sequence shown here is derived from an EMBL/GenBank/DDBJ whole genome shotgun (WGS) entry which is preliminary data.</text>
</comment>
<name>A0ABS5AV48_9STRE</name>
<proteinExistence type="inferred from homology"/>
<evidence type="ECO:0000256" key="7">
    <source>
        <dbReference type="ARBA" id="ARBA00023310"/>
    </source>
</evidence>
<dbReference type="NCBIfam" id="TIGR01145">
    <property type="entry name" value="ATP_synt_delta"/>
    <property type="match status" value="1"/>
</dbReference>
<comment type="subcellular location">
    <subcellularLocation>
        <location evidence="8">Cell membrane</location>
        <topology evidence="8">Peripheral membrane protein</topology>
    </subcellularLocation>
    <subcellularLocation>
        <location evidence="1">Membrane</location>
    </subcellularLocation>
</comment>
<evidence type="ECO:0000256" key="5">
    <source>
        <dbReference type="ARBA" id="ARBA00023065"/>
    </source>
</evidence>
<reference evidence="9 10" key="1">
    <citation type="submission" date="2018-05" db="EMBL/GenBank/DDBJ databases">
        <title>Draft genome sequence of Streptococcus panodentis CCUG 70867T.</title>
        <authorList>
            <person name="Salva-Serra F."/>
            <person name="Mendez V."/>
            <person name="Jaen-Luchoro D."/>
            <person name="Gonzales-Siles L."/>
            <person name="Karlsson R."/>
            <person name="Engstrom-Jakobsson H."/>
            <person name="Busquets A."/>
            <person name="Gomila M."/>
            <person name="Pineiro-Iglesias B."/>
            <person name="Bennasar-Figueras A."/>
            <person name="Seeger M."/>
            <person name="Moore E."/>
        </authorList>
    </citation>
    <scope>NUCLEOTIDE SEQUENCE [LARGE SCALE GENOMIC DNA]</scope>
    <source>
        <strain evidence="9 10">CCUG 70867</strain>
    </source>
</reference>
<gene>
    <name evidence="8" type="primary">atpH</name>
    <name evidence="9" type="ORF">DHL47_02045</name>
</gene>
<dbReference type="RefSeq" id="WP_128836884.1">
    <property type="nucleotide sequence ID" value="NZ_QFAY01000003.1"/>
</dbReference>
<evidence type="ECO:0000256" key="1">
    <source>
        <dbReference type="ARBA" id="ARBA00004370"/>
    </source>
</evidence>
<protein>
    <recommendedName>
        <fullName evidence="8">ATP synthase subunit delta</fullName>
    </recommendedName>
    <alternativeName>
        <fullName evidence="8">ATP synthase F(1) sector subunit delta</fullName>
    </alternativeName>
    <alternativeName>
        <fullName evidence="8">F-type ATPase subunit delta</fullName>
        <shortName evidence="8">F-ATPase subunit delta</shortName>
    </alternativeName>
</protein>
<dbReference type="NCBIfam" id="NF004401">
    <property type="entry name" value="PRK05758.2-1"/>
    <property type="match status" value="1"/>
</dbReference>
<evidence type="ECO:0000256" key="4">
    <source>
        <dbReference type="ARBA" id="ARBA00022781"/>
    </source>
</evidence>
<evidence type="ECO:0000256" key="8">
    <source>
        <dbReference type="HAMAP-Rule" id="MF_01416"/>
    </source>
</evidence>
<organism evidence="9 10">
    <name type="scientific">Streptococcus panodentis</name>
    <dbReference type="NCBI Taxonomy" id="1581472"/>
    <lineage>
        <taxon>Bacteria</taxon>
        <taxon>Bacillati</taxon>
        <taxon>Bacillota</taxon>
        <taxon>Bacilli</taxon>
        <taxon>Lactobacillales</taxon>
        <taxon>Streptococcaceae</taxon>
        <taxon>Streptococcus</taxon>
    </lineage>
</organism>
<comment type="function">
    <text evidence="8">This protein is part of the stalk that links CF(0) to CF(1). It either transmits conformational changes from CF(0) to CF(1) or is implicated in proton conduction.</text>
</comment>
<dbReference type="Gene3D" id="1.10.520.20">
    <property type="entry name" value="N-terminal domain of the delta subunit of the F1F0-ATP synthase"/>
    <property type="match status" value="1"/>
</dbReference>
<evidence type="ECO:0000313" key="9">
    <source>
        <dbReference type="EMBL" id="MBP2620133.1"/>
    </source>
</evidence>
<accession>A0ABS5AV48</accession>
<dbReference type="SUPFAM" id="SSF47928">
    <property type="entry name" value="N-terminal domain of the delta subunit of the F1F0-ATP synthase"/>
    <property type="match status" value="1"/>
</dbReference>
<dbReference type="HAMAP" id="MF_01416">
    <property type="entry name" value="ATP_synth_delta_bact"/>
    <property type="match status" value="1"/>
</dbReference>
<keyword evidence="7 8" id="KW-0066">ATP synthesis</keyword>
<evidence type="ECO:0000256" key="3">
    <source>
        <dbReference type="ARBA" id="ARBA00022475"/>
    </source>
</evidence>